<name>A0A7D4CD06_9BACL</name>
<evidence type="ECO:0000313" key="2">
    <source>
        <dbReference type="Proteomes" id="UP000503088"/>
    </source>
</evidence>
<sequence>MSNPNRQKRSEQMMRKRGISFSADLPLWQDDQVKLRTPEEVAKRALILYALQGVIWFEQPEKVSRWVEAEGLWSAITPGEMPLFTLPLSDRDPAEKAWGQKAYQSHAFTWRVEALWALLWIMGKVDKLPWPQERCDGGEIRGCVPELGESLAPFIQTASFRPLSEIMDEADLTFRLYTFLMESYTREQELPDNLEPGVVAERLVAFDWVLQYSKQEWDHIL</sequence>
<reference evidence="1 2" key="1">
    <citation type="submission" date="2020-01" db="EMBL/GenBank/DDBJ databases">
        <authorList>
            <person name="Gulvik C.A."/>
            <person name="Batra D.G."/>
        </authorList>
    </citation>
    <scope>NUCLEOTIDE SEQUENCE [LARGE SCALE GENOMIC DNA]</scope>
    <source>
        <strain evidence="1 2">W9323</strain>
    </source>
</reference>
<organism evidence="1 2">
    <name type="scientific">Kroppenstedtia pulmonis</name>
    <dbReference type="NCBI Taxonomy" id="1380685"/>
    <lineage>
        <taxon>Bacteria</taxon>
        <taxon>Bacillati</taxon>
        <taxon>Bacillota</taxon>
        <taxon>Bacilli</taxon>
        <taxon>Bacillales</taxon>
        <taxon>Thermoactinomycetaceae</taxon>
        <taxon>Kroppenstedtia</taxon>
    </lineage>
</organism>
<protein>
    <submittedName>
        <fullName evidence="1">DUF4272 domain-containing protein</fullName>
    </submittedName>
</protein>
<accession>A0A7D4CD06</accession>
<dbReference type="RefSeq" id="WP_173219591.1">
    <property type="nucleotide sequence ID" value="NZ_CP048104.1"/>
</dbReference>
<dbReference type="InterPro" id="IPR025368">
    <property type="entry name" value="DUF4272"/>
</dbReference>
<gene>
    <name evidence="1" type="ORF">GXN76_01305</name>
</gene>
<dbReference type="AlphaFoldDB" id="A0A7D4CD06"/>
<dbReference type="KEGG" id="kpul:GXN76_01305"/>
<dbReference type="Proteomes" id="UP000503088">
    <property type="component" value="Chromosome"/>
</dbReference>
<dbReference type="Pfam" id="PF14094">
    <property type="entry name" value="DUF4272"/>
    <property type="match status" value="1"/>
</dbReference>
<dbReference type="EMBL" id="CP048104">
    <property type="protein sequence ID" value="QKG83234.1"/>
    <property type="molecule type" value="Genomic_DNA"/>
</dbReference>
<evidence type="ECO:0000313" key="1">
    <source>
        <dbReference type="EMBL" id="QKG83234.1"/>
    </source>
</evidence>
<keyword evidence="2" id="KW-1185">Reference proteome</keyword>
<proteinExistence type="predicted"/>